<dbReference type="Pfam" id="PF00027">
    <property type="entry name" value="cNMP_binding"/>
    <property type="match status" value="1"/>
</dbReference>
<gene>
    <name evidence="2" type="ORF">CPOL0286_LOCUS14158</name>
</gene>
<evidence type="ECO:0000259" key="1">
    <source>
        <dbReference type="PROSITE" id="PS50042"/>
    </source>
</evidence>
<dbReference type="AlphaFoldDB" id="A0A7S4J1Q3"/>
<organism evidence="2">
    <name type="scientific">Prymnesium polylepis</name>
    <dbReference type="NCBI Taxonomy" id="72548"/>
    <lineage>
        <taxon>Eukaryota</taxon>
        <taxon>Haptista</taxon>
        <taxon>Haptophyta</taxon>
        <taxon>Prymnesiophyceae</taxon>
        <taxon>Prymnesiales</taxon>
        <taxon>Prymnesiaceae</taxon>
        <taxon>Prymnesium</taxon>
    </lineage>
</organism>
<accession>A0A7S4J1Q3</accession>
<dbReference type="InterPro" id="IPR000595">
    <property type="entry name" value="cNMP-bd_dom"/>
</dbReference>
<reference evidence="2" key="1">
    <citation type="submission" date="2021-01" db="EMBL/GenBank/DDBJ databases">
        <authorList>
            <person name="Corre E."/>
            <person name="Pelletier E."/>
            <person name="Niang G."/>
            <person name="Scheremetjew M."/>
            <person name="Finn R."/>
            <person name="Kale V."/>
            <person name="Holt S."/>
            <person name="Cochrane G."/>
            <person name="Meng A."/>
            <person name="Brown T."/>
            <person name="Cohen L."/>
        </authorList>
    </citation>
    <scope>NUCLEOTIDE SEQUENCE</scope>
    <source>
        <strain evidence="2">UIO037</strain>
    </source>
</reference>
<dbReference type="GO" id="GO:0030552">
    <property type="term" value="F:cAMP binding"/>
    <property type="evidence" value="ECO:0007669"/>
    <property type="project" value="TreeGrafter"/>
</dbReference>
<dbReference type="PANTHER" id="PTHR11635">
    <property type="entry name" value="CAMP-DEPENDENT PROTEIN KINASE REGULATORY CHAIN"/>
    <property type="match status" value="1"/>
</dbReference>
<dbReference type="GO" id="GO:0004862">
    <property type="term" value="F:cAMP-dependent protein kinase inhibitor activity"/>
    <property type="evidence" value="ECO:0007669"/>
    <property type="project" value="TreeGrafter"/>
</dbReference>
<dbReference type="InterPro" id="IPR018490">
    <property type="entry name" value="cNMP-bd_dom_sf"/>
</dbReference>
<dbReference type="InterPro" id="IPR050503">
    <property type="entry name" value="cAMP-dep_PK_reg_su-like"/>
</dbReference>
<dbReference type="EMBL" id="HBKO01031104">
    <property type="protein sequence ID" value="CAE2247513.1"/>
    <property type="molecule type" value="Transcribed_RNA"/>
</dbReference>
<dbReference type="GO" id="GO:0005952">
    <property type="term" value="C:cAMP-dependent protein kinase complex"/>
    <property type="evidence" value="ECO:0007669"/>
    <property type="project" value="InterPro"/>
</dbReference>
<protein>
    <recommendedName>
        <fullName evidence="1">Cyclic nucleotide-binding domain-containing protein</fullName>
    </recommendedName>
</protein>
<sequence>MQVRYTQPEEHLFDEGDPGDAFFILAEGRVVMKKGINGQQQTIARYEAGTERPWFGEYSFWRNLPRNATAICLEPTIALVLKAEQFMRFLELVPAFETILSTSQTAMTTINRINKEKADIFAERDLDSDDDGEGPAFKHTAGFDRKSSRALPEILGQGIVTGGLAE</sequence>
<dbReference type="PANTHER" id="PTHR11635:SF152">
    <property type="entry name" value="CAMP-DEPENDENT PROTEIN KINASE TYPE I REGULATORY SUBUNIT-RELATED"/>
    <property type="match status" value="1"/>
</dbReference>
<dbReference type="GO" id="GO:0034236">
    <property type="term" value="F:protein kinase A catalytic subunit binding"/>
    <property type="evidence" value="ECO:0007669"/>
    <property type="project" value="TreeGrafter"/>
</dbReference>
<evidence type="ECO:0000313" key="2">
    <source>
        <dbReference type="EMBL" id="CAE2247513.1"/>
    </source>
</evidence>
<proteinExistence type="predicted"/>
<feature type="domain" description="Cyclic nucleotide-binding" evidence="1">
    <location>
        <begin position="1"/>
        <end position="90"/>
    </location>
</feature>
<name>A0A7S4J1Q3_9EUKA</name>
<dbReference type="PROSITE" id="PS50042">
    <property type="entry name" value="CNMP_BINDING_3"/>
    <property type="match status" value="1"/>
</dbReference>
<dbReference type="CDD" id="cd00038">
    <property type="entry name" value="CAP_ED"/>
    <property type="match status" value="1"/>
</dbReference>
<dbReference type="InterPro" id="IPR014710">
    <property type="entry name" value="RmlC-like_jellyroll"/>
</dbReference>
<dbReference type="GO" id="GO:0005829">
    <property type="term" value="C:cytosol"/>
    <property type="evidence" value="ECO:0007669"/>
    <property type="project" value="TreeGrafter"/>
</dbReference>
<dbReference type="SUPFAM" id="SSF51206">
    <property type="entry name" value="cAMP-binding domain-like"/>
    <property type="match status" value="1"/>
</dbReference>
<dbReference type="Gene3D" id="2.60.120.10">
    <property type="entry name" value="Jelly Rolls"/>
    <property type="match status" value="1"/>
</dbReference>